<dbReference type="AlphaFoldDB" id="A0A0M2NFE3"/>
<organism evidence="1 3">
    <name type="scientific">Christensenella hongkongensis</name>
    <dbReference type="NCBI Taxonomy" id="270498"/>
    <lineage>
        <taxon>Bacteria</taxon>
        <taxon>Bacillati</taxon>
        <taxon>Bacillota</taxon>
        <taxon>Clostridia</taxon>
        <taxon>Christensenellales</taxon>
        <taxon>Christensenellaceae</taxon>
        <taxon>Christensenella</taxon>
    </lineage>
</organism>
<dbReference type="OrthoDB" id="1684751at2"/>
<evidence type="ECO:0000313" key="3">
    <source>
        <dbReference type="Proteomes" id="UP000034076"/>
    </source>
</evidence>
<dbReference type="STRING" id="270498.CHK_1122"/>
<dbReference type="EMBL" id="LAYJ01000078">
    <property type="protein sequence ID" value="KKI51334.1"/>
    <property type="molecule type" value="Genomic_DNA"/>
</dbReference>
<dbReference type="Proteomes" id="UP000034076">
    <property type="component" value="Unassembled WGS sequence"/>
</dbReference>
<sequence length="68" mass="7500">MKQTQTSYEELPVTLTADMVAQALGISRTGAYELMHSYGFPTLHIGKRLIVGKEQFIKWIDANSGKAG</sequence>
<keyword evidence="3" id="KW-1185">Reference proteome</keyword>
<dbReference type="EMBL" id="LAYJ01000081">
    <property type="protein sequence ID" value="KKI51254.1"/>
    <property type="molecule type" value="Genomic_DNA"/>
</dbReference>
<evidence type="ECO:0000313" key="2">
    <source>
        <dbReference type="EMBL" id="KKI51334.1"/>
    </source>
</evidence>
<reference evidence="1 3" key="1">
    <citation type="submission" date="2015-04" db="EMBL/GenBank/DDBJ databases">
        <title>Draft genome sequence of bacteremic isolate Catabacter hongkongensis type strain HKU16T.</title>
        <authorList>
            <person name="Lau S.K."/>
            <person name="Teng J.L."/>
            <person name="Huang Y."/>
            <person name="Curreem S.O."/>
            <person name="Tsui S.K."/>
            <person name="Woo P.C."/>
        </authorList>
    </citation>
    <scope>NUCLEOTIDE SEQUENCE [LARGE SCALE GENOMIC DNA]</scope>
    <source>
        <strain evidence="1 3">HKU16</strain>
    </source>
</reference>
<protein>
    <submittedName>
        <fullName evidence="1">Uncharacterized protein</fullName>
    </submittedName>
</protein>
<accession>A0A0M2NFE3</accession>
<dbReference type="RefSeq" id="WP_046443023.1">
    <property type="nucleotide sequence ID" value="NZ_LAYJ01000078.1"/>
</dbReference>
<proteinExistence type="predicted"/>
<dbReference type="PATRIC" id="fig|270498.16.peg.2969"/>
<name>A0A0M2NFE3_9FIRM</name>
<gene>
    <name evidence="2" type="ORF">CHK_1122</name>
    <name evidence="1" type="ORF">CHK_1258</name>
</gene>
<comment type="caution">
    <text evidence="1">The sequence shown here is derived from an EMBL/GenBank/DDBJ whole genome shotgun (WGS) entry which is preliminary data.</text>
</comment>
<evidence type="ECO:0000313" key="1">
    <source>
        <dbReference type="EMBL" id="KKI51254.1"/>
    </source>
</evidence>